<proteinExistence type="predicted"/>
<reference evidence="4" key="1">
    <citation type="submission" date="2016-10" db="EMBL/GenBank/DDBJ databases">
        <authorList>
            <person name="Varghese N."/>
            <person name="Submissions S."/>
        </authorList>
    </citation>
    <scope>NUCLEOTIDE SEQUENCE [LARGE SCALE GENOMIC DNA]</scope>
    <source>
        <strain evidence="4">CGMCC 1.6854</strain>
    </source>
</reference>
<organism evidence="3 4">
    <name type="scientific">Fictibacillus solisalsi</name>
    <dbReference type="NCBI Taxonomy" id="459525"/>
    <lineage>
        <taxon>Bacteria</taxon>
        <taxon>Bacillati</taxon>
        <taxon>Bacillota</taxon>
        <taxon>Bacilli</taxon>
        <taxon>Bacillales</taxon>
        <taxon>Fictibacillaceae</taxon>
        <taxon>Fictibacillus</taxon>
    </lineage>
</organism>
<evidence type="ECO:0000256" key="1">
    <source>
        <dbReference type="ARBA" id="ARBA00022679"/>
    </source>
</evidence>
<dbReference type="PANTHER" id="PTHR33799:SF1">
    <property type="entry name" value="PTS SYSTEM MANNOSE-SPECIFIC EIIAB COMPONENT-RELATED"/>
    <property type="match status" value="1"/>
</dbReference>
<dbReference type="Gene3D" id="3.40.50.510">
    <property type="entry name" value="Phosphotransferase system, mannose-type IIA component"/>
    <property type="match status" value="1"/>
</dbReference>
<dbReference type="AlphaFoldDB" id="A0A1H0BKQ6"/>
<dbReference type="RefSeq" id="WP_090238572.1">
    <property type="nucleotide sequence ID" value="NZ_FNHW01000005.1"/>
</dbReference>
<dbReference type="Pfam" id="PF03610">
    <property type="entry name" value="EIIA-man"/>
    <property type="match status" value="1"/>
</dbReference>
<dbReference type="InterPro" id="IPR051471">
    <property type="entry name" value="Bacterial_PTS_sugar_comp"/>
</dbReference>
<dbReference type="PROSITE" id="PS51096">
    <property type="entry name" value="PTS_EIIA_TYPE_4"/>
    <property type="match status" value="1"/>
</dbReference>
<dbReference type="EMBL" id="FNHW01000005">
    <property type="protein sequence ID" value="SDN46234.1"/>
    <property type="molecule type" value="Genomic_DNA"/>
</dbReference>
<accession>A0A1H0BKQ6</accession>
<dbReference type="Proteomes" id="UP000199544">
    <property type="component" value="Unassembled WGS sequence"/>
</dbReference>
<feature type="domain" description="PTS EIIA type-4" evidence="2">
    <location>
        <begin position="1"/>
        <end position="124"/>
    </location>
</feature>
<dbReference type="SUPFAM" id="SSF53062">
    <property type="entry name" value="PTS system fructose IIA component-like"/>
    <property type="match status" value="1"/>
</dbReference>
<dbReference type="InterPro" id="IPR036662">
    <property type="entry name" value="PTS_EIIA_man-typ_sf"/>
</dbReference>
<evidence type="ECO:0000313" key="4">
    <source>
        <dbReference type="Proteomes" id="UP000199544"/>
    </source>
</evidence>
<dbReference type="STRING" id="459525.SAMN04488137_4539"/>
<dbReference type="GO" id="GO:0016740">
    <property type="term" value="F:transferase activity"/>
    <property type="evidence" value="ECO:0007669"/>
    <property type="project" value="UniProtKB-KW"/>
</dbReference>
<dbReference type="PANTHER" id="PTHR33799">
    <property type="entry name" value="PTS PERMEASE-RELATED-RELATED"/>
    <property type="match status" value="1"/>
</dbReference>
<gene>
    <name evidence="3" type="ORF">SAMN04488137_4539</name>
</gene>
<evidence type="ECO:0000259" key="2">
    <source>
        <dbReference type="PROSITE" id="PS51096"/>
    </source>
</evidence>
<keyword evidence="4" id="KW-1185">Reference proteome</keyword>
<keyword evidence="1" id="KW-0808">Transferase</keyword>
<dbReference type="InterPro" id="IPR004701">
    <property type="entry name" value="PTS_EIIA_man-typ"/>
</dbReference>
<name>A0A1H0BKQ6_9BACL</name>
<dbReference type="GO" id="GO:0016020">
    <property type="term" value="C:membrane"/>
    <property type="evidence" value="ECO:0007669"/>
    <property type="project" value="InterPro"/>
</dbReference>
<protein>
    <submittedName>
        <fullName evidence="3">PTS system, mannose-specific IIA component</fullName>
    </submittedName>
</protein>
<sequence>MKKYLIATHGELSKSFIETAQLIAGDAPNVTYFEMTKLKSGDMAKEELRRILTQKQESEKFIVLTDLFGGSVSNICVELLSELKNFNVVTGVNLPMMLTMILSDEDQSIEDTISEGVQSAKAGIIHLNEMLASQKRSVDVDFVITD</sequence>
<evidence type="ECO:0000313" key="3">
    <source>
        <dbReference type="EMBL" id="SDN46234.1"/>
    </source>
</evidence>
<dbReference type="OrthoDB" id="9799827at2"/>
<dbReference type="GO" id="GO:0009401">
    <property type="term" value="P:phosphoenolpyruvate-dependent sugar phosphotransferase system"/>
    <property type="evidence" value="ECO:0007669"/>
    <property type="project" value="InterPro"/>
</dbReference>